<proteinExistence type="inferred from homology"/>
<dbReference type="OrthoDB" id="9779738at2"/>
<dbReference type="InterPro" id="IPR033694">
    <property type="entry name" value="PGPEP1_Cys_AS"/>
</dbReference>
<dbReference type="PANTHER" id="PTHR23402:SF1">
    <property type="entry name" value="PYROGLUTAMYL-PEPTIDASE I"/>
    <property type="match status" value="1"/>
</dbReference>
<dbReference type="Pfam" id="PF01470">
    <property type="entry name" value="Peptidase_C15"/>
    <property type="match status" value="1"/>
</dbReference>
<evidence type="ECO:0000256" key="5">
    <source>
        <dbReference type="ARBA" id="ARBA00022807"/>
    </source>
</evidence>
<dbReference type="eggNOG" id="COG2039">
    <property type="taxonomic scope" value="Bacteria"/>
</dbReference>
<dbReference type="PIRSF" id="PIRSF015592">
    <property type="entry name" value="Prld-crbxl_pptds"/>
    <property type="match status" value="1"/>
</dbReference>
<dbReference type="PROSITE" id="PS01334">
    <property type="entry name" value="PYRASE_CYS"/>
    <property type="match status" value="1"/>
</dbReference>
<dbReference type="RefSeq" id="WP_013489565.1">
    <property type="nucleotide sequence ID" value="NC_014829.1"/>
</dbReference>
<evidence type="ECO:0000256" key="4">
    <source>
        <dbReference type="ARBA" id="ARBA00022801"/>
    </source>
</evidence>
<name>E6TY21_EVAC2</name>
<keyword evidence="4 7" id="KW-0378">Hydrolase</keyword>
<dbReference type="PANTHER" id="PTHR23402">
    <property type="entry name" value="PROTEASE FAMILY C15 PYROGLUTAMYL-PEPTIDASE I-RELATED"/>
    <property type="match status" value="1"/>
</dbReference>
<evidence type="ECO:0000256" key="6">
    <source>
        <dbReference type="PROSITE-ProRule" id="PRU10077"/>
    </source>
</evidence>
<evidence type="ECO:0000256" key="1">
    <source>
        <dbReference type="ARBA" id="ARBA00006641"/>
    </source>
</evidence>
<comment type="similarity">
    <text evidence="1">Belongs to the peptidase C15 family.</text>
</comment>
<dbReference type="Gene3D" id="3.40.630.20">
    <property type="entry name" value="Peptidase C15, pyroglutamyl peptidase I-like"/>
    <property type="match status" value="1"/>
</dbReference>
<dbReference type="PRINTS" id="PR00706">
    <property type="entry name" value="PYROGLUPTASE"/>
</dbReference>
<comment type="catalytic activity">
    <reaction evidence="6">
        <text>Release of an N-terminal pyroglutamyl group from a polypeptide, the second amino acid generally not being Pro.</text>
        <dbReference type="EC" id="3.4.19.3"/>
    </reaction>
</comment>
<dbReference type="SUPFAM" id="SSF53182">
    <property type="entry name" value="Pyrrolidone carboxyl peptidase (pyroglutamate aminopeptidase)"/>
    <property type="match status" value="1"/>
</dbReference>
<keyword evidence="2" id="KW-0963">Cytoplasm</keyword>
<evidence type="ECO:0000313" key="8">
    <source>
        <dbReference type="Proteomes" id="UP000001401"/>
    </source>
</evidence>
<protein>
    <recommendedName>
        <fullName evidence="6">Pyroglutamyl-peptidase I</fullName>
        <ecNumber evidence="6">3.4.19.3</ecNumber>
    </recommendedName>
</protein>
<feature type="active site" evidence="6">
    <location>
        <position position="146"/>
    </location>
</feature>
<dbReference type="InterPro" id="IPR036440">
    <property type="entry name" value="Peptidase_C15-like_sf"/>
</dbReference>
<dbReference type="KEGG" id="bco:Bcell_2984"/>
<dbReference type="AlphaFoldDB" id="E6TY21"/>
<dbReference type="EMBL" id="CP002394">
    <property type="protein sequence ID" value="ADU31234.1"/>
    <property type="molecule type" value="Genomic_DNA"/>
</dbReference>
<keyword evidence="8" id="KW-1185">Reference proteome</keyword>
<dbReference type="InterPro" id="IPR016125">
    <property type="entry name" value="Peptidase_C15-like"/>
</dbReference>
<dbReference type="GO" id="GO:0006508">
    <property type="term" value="P:proteolysis"/>
    <property type="evidence" value="ECO:0007669"/>
    <property type="project" value="UniProtKB-KW"/>
</dbReference>
<keyword evidence="5" id="KW-0788">Thiol protease</keyword>
<keyword evidence="3" id="KW-0645">Protease</keyword>
<dbReference type="MEROPS" id="C15.001"/>
<gene>
    <name evidence="7" type="ordered locus">Bcell_2984</name>
</gene>
<sequence length="206" mass="22588">MKIILTGFEPFGKLTTNPTMEIIAKSAKWNIDNVELNTFILPVVYDECASILIDKIKEMKPDYVISLGVAVGRGAITLERIGINIQDTVGEGELGDNLGEQPKDKLIDQNGPDGLFSTLPIRKMTDVLIKEGIPAQISNTAGTYICNNTLYSVLNVINNEKLSVKAGFIHVPASPNMVVKKPQIPSMSIELQEKAVKRLVEYCSEV</sequence>
<accession>E6TY21</accession>
<evidence type="ECO:0000256" key="2">
    <source>
        <dbReference type="ARBA" id="ARBA00022490"/>
    </source>
</evidence>
<dbReference type="GO" id="GO:0005829">
    <property type="term" value="C:cytosol"/>
    <property type="evidence" value="ECO:0007669"/>
    <property type="project" value="InterPro"/>
</dbReference>
<dbReference type="HOGENOM" id="CLU_043960_4_0_9"/>
<dbReference type="STRING" id="649639.Bcell_2984"/>
<evidence type="ECO:0000256" key="3">
    <source>
        <dbReference type="ARBA" id="ARBA00022670"/>
    </source>
</evidence>
<dbReference type="NCBIfam" id="NF009676">
    <property type="entry name" value="PRK13197.1"/>
    <property type="match status" value="1"/>
</dbReference>
<dbReference type="GO" id="GO:0016920">
    <property type="term" value="F:pyroglutamyl-peptidase activity"/>
    <property type="evidence" value="ECO:0007669"/>
    <property type="project" value="UniProtKB-EC"/>
</dbReference>
<dbReference type="InterPro" id="IPR000816">
    <property type="entry name" value="Peptidase_C15"/>
</dbReference>
<dbReference type="Proteomes" id="UP000001401">
    <property type="component" value="Chromosome"/>
</dbReference>
<organism evidence="7 8">
    <name type="scientific">Evansella cellulosilytica (strain ATCC 21833 / DSM 2522 / FERM P-1141 / JCM 9156 / N-4)</name>
    <name type="common">Bacillus cellulosilyticus</name>
    <dbReference type="NCBI Taxonomy" id="649639"/>
    <lineage>
        <taxon>Bacteria</taxon>
        <taxon>Bacillati</taxon>
        <taxon>Bacillota</taxon>
        <taxon>Bacilli</taxon>
        <taxon>Bacillales</taxon>
        <taxon>Bacillaceae</taxon>
        <taxon>Evansella</taxon>
    </lineage>
</organism>
<dbReference type="CDD" id="cd00501">
    <property type="entry name" value="Peptidase_C15"/>
    <property type="match status" value="1"/>
</dbReference>
<reference evidence="7 8" key="1">
    <citation type="submission" date="2010-12" db="EMBL/GenBank/DDBJ databases">
        <title>Complete sequence of Bacillus cellulosilyticus DSM 2522.</title>
        <authorList>
            <consortium name="US DOE Joint Genome Institute"/>
            <person name="Lucas S."/>
            <person name="Copeland A."/>
            <person name="Lapidus A."/>
            <person name="Cheng J.-F."/>
            <person name="Bruce D."/>
            <person name="Goodwin L."/>
            <person name="Pitluck S."/>
            <person name="Chertkov O."/>
            <person name="Detter J.C."/>
            <person name="Han C."/>
            <person name="Tapia R."/>
            <person name="Land M."/>
            <person name="Hauser L."/>
            <person name="Jeffries C."/>
            <person name="Kyrpides N."/>
            <person name="Ivanova N."/>
            <person name="Mikhailova N."/>
            <person name="Brumm P."/>
            <person name="Mead D."/>
            <person name="Woyke T."/>
        </authorList>
    </citation>
    <scope>NUCLEOTIDE SEQUENCE [LARGE SCALE GENOMIC DNA]</scope>
    <source>
        <strain evidence="8">ATCC 21833 / DSM 2522 / FERM P-1141 / JCM 9156 / N-4</strain>
    </source>
</reference>
<evidence type="ECO:0000313" key="7">
    <source>
        <dbReference type="EMBL" id="ADU31234.1"/>
    </source>
</evidence>
<dbReference type="EC" id="3.4.19.3" evidence="6"/>